<evidence type="ECO:0000259" key="2">
    <source>
        <dbReference type="Pfam" id="PF20237"/>
    </source>
</evidence>
<gene>
    <name evidence="3" type="ORF">EYC80_007153</name>
</gene>
<accession>A0A5N6K0D6</accession>
<feature type="region of interest" description="Disordered" evidence="1">
    <location>
        <begin position="104"/>
        <end position="123"/>
    </location>
</feature>
<evidence type="ECO:0000256" key="1">
    <source>
        <dbReference type="SAM" id="MobiDB-lite"/>
    </source>
</evidence>
<comment type="caution">
    <text evidence="3">The sequence shown here is derived from an EMBL/GenBank/DDBJ whole genome shotgun (WGS) entry which is preliminary data.</text>
</comment>
<dbReference type="InterPro" id="IPR046529">
    <property type="entry name" value="DUF6594"/>
</dbReference>
<feature type="domain" description="DUF6594" evidence="2">
    <location>
        <begin position="139"/>
        <end position="300"/>
    </location>
</feature>
<sequence>MEPDIEAAANAPRATVAMRVSSQRDHTGEDLQFEAVKNSEALQSEGIRRRNTDQAVDPVQDTTVSSIGTDKTLGRDLNTGQWNFKAYVIAWWCKRVKGLTNRWLGSPPSMPSNEGRSERTKEKISHDQLFERLKRDYIYKDFTIIRRFEEAHMRIIIHLEIKIEAITRKLRNRDYMDAAVEKTPEWYRLRGYMPQKEEEDVPYPNGESRPYDWHKDALVAKLTAKIEQYDRIVLPFAQILALPRPPEHSHPSMLNQANNERPLTEDALEFIAHYKDFSSFENRDKENPFKGIIDSYLFRRPGSPLKVR</sequence>
<proteinExistence type="predicted"/>
<name>A0A5N6K0D6_MONLA</name>
<keyword evidence="4" id="KW-1185">Reference proteome</keyword>
<dbReference type="PANTHER" id="PTHR34502:SF5">
    <property type="entry name" value="DUF6594 DOMAIN-CONTAINING PROTEIN"/>
    <property type="match status" value="1"/>
</dbReference>
<protein>
    <recommendedName>
        <fullName evidence="2">DUF6594 domain-containing protein</fullName>
    </recommendedName>
</protein>
<dbReference type="AlphaFoldDB" id="A0A5N6K0D6"/>
<dbReference type="EMBL" id="VIGI01000010">
    <property type="protein sequence ID" value="KAB8295238.1"/>
    <property type="molecule type" value="Genomic_DNA"/>
</dbReference>
<dbReference type="Proteomes" id="UP000326757">
    <property type="component" value="Unassembled WGS sequence"/>
</dbReference>
<dbReference type="PANTHER" id="PTHR34502">
    <property type="entry name" value="DUF6594 DOMAIN-CONTAINING PROTEIN-RELATED"/>
    <property type="match status" value="1"/>
</dbReference>
<evidence type="ECO:0000313" key="4">
    <source>
        <dbReference type="Proteomes" id="UP000326757"/>
    </source>
</evidence>
<dbReference type="Pfam" id="PF20237">
    <property type="entry name" value="DUF6594"/>
    <property type="match status" value="1"/>
</dbReference>
<dbReference type="OrthoDB" id="3533814at2759"/>
<reference evidence="3 4" key="1">
    <citation type="submission" date="2019-06" db="EMBL/GenBank/DDBJ databases">
        <title>Genome Sequence of the Brown Rot Fungal Pathogen Monilinia laxa.</title>
        <authorList>
            <person name="De Miccolis Angelini R.M."/>
            <person name="Landi L."/>
            <person name="Abate D."/>
            <person name="Pollastro S."/>
            <person name="Romanazzi G."/>
            <person name="Faretra F."/>
        </authorList>
    </citation>
    <scope>NUCLEOTIDE SEQUENCE [LARGE SCALE GENOMIC DNA]</scope>
    <source>
        <strain evidence="3 4">Mlax316</strain>
    </source>
</reference>
<evidence type="ECO:0000313" key="3">
    <source>
        <dbReference type="EMBL" id="KAB8295238.1"/>
    </source>
</evidence>
<organism evidence="3 4">
    <name type="scientific">Monilinia laxa</name>
    <name type="common">Brown rot fungus</name>
    <name type="synonym">Sclerotinia laxa</name>
    <dbReference type="NCBI Taxonomy" id="61186"/>
    <lineage>
        <taxon>Eukaryota</taxon>
        <taxon>Fungi</taxon>
        <taxon>Dikarya</taxon>
        <taxon>Ascomycota</taxon>
        <taxon>Pezizomycotina</taxon>
        <taxon>Leotiomycetes</taxon>
        <taxon>Helotiales</taxon>
        <taxon>Sclerotiniaceae</taxon>
        <taxon>Monilinia</taxon>
    </lineage>
</organism>